<evidence type="ECO:0000313" key="19">
    <source>
        <dbReference type="Proteomes" id="UP000252266"/>
    </source>
</evidence>
<evidence type="ECO:0000256" key="1">
    <source>
        <dbReference type="ARBA" id="ARBA00005513"/>
    </source>
</evidence>
<evidence type="ECO:0000256" key="5">
    <source>
        <dbReference type="ARBA" id="ARBA00022781"/>
    </source>
</evidence>
<feature type="coiled-coil region" evidence="15">
    <location>
        <begin position="57"/>
        <end position="121"/>
    </location>
</feature>
<dbReference type="PANTHER" id="PTHR33445:SF1">
    <property type="entry name" value="ATP SYNTHASE SUBUNIT B"/>
    <property type="match status" value="1"/>
</dbReference>
<feature type="transmembrane region" description="Helical" evidence="13">
    <location>
        <begin position="12"/>
        <end position="32"/>
    </location>
</feature>
<keyword evidence="3 13" id="KW-0138">CF(0)</keyword>
<keyword evidence="6 13" id="KW-1133">Transmembrane helix</keyword>
<evidence type="ECO:0000313" key="17">
    <source>
        <dbReference type="EMBL" id="SOB96684.1"/>
    </source>
</evidence>
<comment type="subunit">
    <text evidence="13">F-type ATPases have 2 components, F(1) - the catalytic core - and F(0) - the membrane proton channel. F(1) has five subunits: alpha(3), beta(3), gamma(1), delta(1), epsilon(1). F(0) has three main subunits: a(1), b(2) and c(10-14). The alpha and beta chains form an alternating ring which encloses part of the gamma chain. F(1) is attached to F(0) by a central stalk formed by the gamma and epsilon chains, while a peripheral stalk is formed by the delta and b chains.</text>
</comment>
<evidence type="ECO:0000256" key="3">
    <source>
        <dbReference type="ARBA" id="ARBA00022547"/>
    </source>
</evidence>
<keyword evidence="8 13" id="KW-0472">Membrane</keyword>
<dbReference type="EMBL" id="OBMM01000001">
    <property type="protein sequence ID" value="SOB96684.1"/>
    <property type="molecule type" value="Genomic_DNA"/>
</dbReference>
<dbReference type="GO" id="GO:0046933">
    <property type="term" value="F:proton-transporting ATP synthase activity, rotational mechanism"/>
    <property type="evidence" value="ECO:0007669"/>
    <property type="project" value="UniProtKB-UniRule"/>
</dbReference>
<evidence type="ECO:0000256" key="8">
    <source>
        <dbReference type="ARBA" id="ARBA00023136"/>
    </source>
</evidence>
<sequence length="161" mass="17304">MPQFDIATFSEQIFWLFVIFGILYFLMSKIALPKVGEVLERRHKTIEDNLGKARALKDETDAAIAKYEAALAEARDAAQADIREATEKAAAEHAAKTEALVKKLSKKTADAEKAIAGAKDDAMKGVAEAASEIAREATDKLIGVKVQAKTADKAVSAIVGE</sequence>
<proteinExistence type="inferred from homology"/>
<evidence type="ECO:0000256" key="4">
    <source>
        <dbReference type="ARBA" id="ARBA00022692"/>
    </source>
</evidence>
<evidence type="ECO:0000256" key="14">
    <source>
        <dbReference type="RuleBase" id="RU003848"/>
    </source>
</evidence>
<dbReference type="CDD" id="cd06503">
    <property type="entry name" value="ATP-synt_Fo_b"/>
    <property type="match status" value="1"/>
</dbReference>
<keyword evidence="2 13" id="KW-0813">Transport</keyword>
<dbReference type="GO" id="GO:0012505">
    <property type="term" value="C:endomembrane system"/>
    <property type="evidence" value="ECO:0007669"/>
    <property type="project" value="UniProtKB-SubCell"/>
</dbReference>
<comment type="similarity">
    <text evidence="1 13 14">Belongs to the ATPase B chain family.</text>
</comment>
<reference evidence="16 19" key="1">
    <citation type="submission" date="2014-07" db="EMBL/GenBank/DDBJ databases">
        <title>Draft genome sequence of Thalassospira xiamenensis IB13.</title>
        <authorList>
            <person name="Lai Q."/>
            <person name="Shao Z."/>
        </authorList>
    </citation>
    <scope>NUCLEOTIDE SEQUENCE [LARGE SCALE GENOMIC DNA]</scope>
    <source>
        <strain evidence="16 19">IB13</strain>
    </source>
</reference>
<evidence type="ECO:0000256" key="7">
    <source>
        <dbReference type="ARBA" id="ARBA00023065"/>
    </source>
</evidence>
<dbReference type="InterPro" id="IPR050059">
    <property type="entry name" value="ATP_synthase_B_chain"/>
</dbReference>
<organism evidence="16 19">
    <name type="scientific">Thalassospira xiamenensis</name>
    <dbReference type="NCBI Taxonomy" id="220697"/>
    <lineage>
        <taxon>Bacteria</taxon>
        <taxon>Pseudomonadati</taxon>
        <taxon>Pseudomonadota</taxon>
        <taxon>Alphaproteobacteria</taxon>
        <taxon>Rhodospirillales</taxon>
        <taxon>Thalassospiraceae</taxon>
        <taxon>Thalassospira</taxon>
    </lineage>
</organism>
<dbReference type="Pfam" id="PF00430">
    <property type="entry name" value="ATP-synt_B"/>
    <property type="match status" value="1"/>
</dbReference>
<evidence type="ECO:0000256" key="11">
    <source>
        <dbReference type="ARBA" id="ARBA00025614"/>
    </source>
</evidence>
<gene>
    <name evidence="13" type="primary">atpF</name>
    <name evidence="17" type="ORF">SAMN05428964_1011955</name>
    <name evidence="16" type="ORF">TH44_06140</name>
</gene>
<evidence type="ECO:0000256" key="13">
    <source>
        <dbReference type="HAMAP-Rule" id="MF_01398"/>
    </source>
</evidence>
<evidence type="ECO:0000256" key="15">
    <source>
        <dbReference type="SAM" id="Coils"/>
    </source>
</evidence>
<evidence type="ECO:0000256" key="9">
    <source>
        <dbReference type="ARBA" id="ARBA00023310"/>
    </source>
</evidence>
<dbReference type="InterPro" id="IPR002146">
    <property type="entry name" value="ATP_synth_b/b'su_bac/chlpt"/>
</dbReference>
<dbReference type="AlphaFoldDB" id="A0A154KY48"/>
<dbReference type="GO" id="GO:0005886">
    <property type="term" value="C:plasma membrane"/>
    <property type="evidence" value="ECO:0007669"/>
    <property type="project" value="UniProtKB-SubCell"/>
</dbReference>
<evidence type="ECO:0000313" key="16">
    <source>
        <dbReference type="EMBL" id="RCK51987.1"/>
    </source>
</evidence>
<comment type="subcellular location">
    <subcellularLocation>
        <location evidence="13">Cell membrane</location>
        <topology evidence="13">Single-pass membrane protein</topology>
    </subcellularLocation>
    <subcellularLocation>
        <location evidence="12">Endomembrane system</location>
        <topology evidence="12">Single-pass membrane protein</topology>
    </subcellularLocation>
</comment>
<protein>
    <recommendedName>
        <fullName evidence="13">ATP synthase subunit b</fullName>
    </recommendedName>
    <alternativeName>
        <fullName evidence="13">ATP synthase F(0) sector subunit b</fullName>
    </alternativeName>
    <alternativeName>
        <fullName evidence="13">ATPase subunit I</fullName>
    </alternativeName>
    <alternativeName>
        <fullName evidence="13">F-type ATPase subunit b</fullName>
        <shortName evidence="13">F-ATPase subunit b</shortName>
    </alternativeName>
</protein>
<dbReference type="GO" id="GO:0046961">
    <property type="term" value="F:proton-transporting ATPase activity, rotational mechanism"/>
    <property type="evidence" value="ECO:0007669"/>
    <property type="project" value="TreeGrafter"/>
</dbReference>
<accession>A0A154KY48</accession>
<dbReference type="HAMAP" id="MF_01398">
    <property type="entry name" value="ATP_synth_b_bprime"/>
    <property type="match status" value="1"/>
</dbReference>
<dbReference type="GO" id="GO:0045259">
    <property type="term" value="C:proton-transporting ATP synthase complex"/>
    <property type="evidence" value="ECO:0007669"/>
    <property type="project" value="UniProtKB-KW"/>
</dbReference>
<keyword evidence="15" id="KW-0175">Coiled coil</keyword>
<keyword evidence="4 13" id="KW-0812">Transmembrane</keyword>
<dbReference type="Proteomes" id="UP000252266">
    <property type="component" value="Unassembled WGS sequence"/>
</dbReference>
<evidence type="ECO:0000256" key="10">
    <source>
        <dbReference type="ARBA" id="ARBA00025198"/>
    </source>
</evidence>
<comment type="function">
    <text evidence="10 13">F(1)F(0) ATP synthase produces ATP from ADP in the presence of a proton or sodium gradient. F-type ATPases consist of two structural domains, F(1) containing the extramembraneous catalytic core and F(0) containing the membrane proton channel, linked together by a central stalk and a peripheral stalk. During catalysis, ATP synthesis in the catalytic domain of F(1) is coupled via a rotary mechanism of the central stalk subunits to proton translocation.</text>
</comment>
<evidence type="ECO:0000313" key="18">
    <source>
        <dbReference type="Proteomes" id="UP000219068"/>
    </source>
</evidence>
<comment type="function">
    <text evidence="11">Component of the F(0) channel, it forms part of the peripheral stalk, linking F(1) to F(0). The b'-subunit is a diverged and duplicated form of b found in plants and photosynthetic bacteria.</text>
</comment>
<dbReference type="EMBL" id="JPWJ01000002">
    <property type="protein sequence ID" value="RCK51987.1"/>
    <property type="molecule type" value="Genomic_DNA"/>
</dbReference>
<reference evidence="17 18" key="2">
    <citation type="submission" date="2017-08" db="EMBL/GenBank/DDBJ databases">
        <authorList>
            <person name="de Groot N.N."/>
        </authorList>
    </citation>
    <scope>NUCLEOTIDE SEQUENCE [LARGE SCALE GENOMIC DNA]</scope>
    <source>
        <strain evidence="17 18">USBA 78</strain>
    </source>
</reference>
<dbReference type="Proteomes" id="UP000219068">
    <property type="component" value="Unassembled WGS sequence"/>
</dbReference>
<evidence type="ECO:0000256" key="6">
    <source>
        <dbReference type="ARBA" id="ARBA00022989"/>
    </source>
</evidence>
<keyword evidence="9 13" id="KW-0066">ATP synthesis</keyword>
<evidence type="ECO:0000256" key="2">
    <source>
        <dbReference type="ARBA" id="ARBA00022448"/>
    </source>
</evidence>
<dbReference type="PANTHER" id="PTHR33445">
    <property type="entry name" value="ATP SYNTHASE SUBUNIT B', CHLOROPLASTIC"/>
    <property type="match status" value="1"/>
</dbReference>
<name>A0A154KY48_9PROT</name>
<keyword evidence="5 13" id="KW-0375">Hydrogen ion transport</keyword>
<keyword evidence="7 13" id="KW-0406">Ion transport</keyword>
<dbReference type="RefSeq" id="WP_062951573.1">
    <property type="nucleotide sequence ID" value="NZ_JALLPZ010000001.1"/>
</dbReference>
<evidence type="ECO:0000256" key="12">
    <source>
        <dbReference type="ARBA" id="ARBA00037847"/>
    </source>
</evidence>
<keyword evidence="13" id="KW-1003">Cell membrane</keyword>